<evidence type="ECO:0000313" key="1">
    <source>
        <dbReference type="EMBL" id="EQD31055.1"/>
    </source>
</evidence>
<feature type="non-terminal residue" evidence="1">
    <location>
        <position position="76"/>
    </location>
</feature>
<gene>
    <name evidence="1" type="ORF">B2A_13847</name>
</gene>
<reference evidence="1" key="2">
    <citation type="journal article" date="2014" name="ISME J.">
        <title>Microbial stratification in low pH oxic and suboxic macroscopic growths along an acid mine drainage.</title>
        <authorList>
            <person name="Mendez-Garcia C."/>
            <person name="Mesa V."/>
            <person name="Sprenger R.R."/>
            <person name="Richter M."/>
            <person name="Diez M.S."/>
            <person name="Solano J."/>
            <person name="Bargiela R."/>
            <person name="Golyshina O.V."/>
            <person name="Manteca A."/>
            <person name="Ramos J.L."/>
            <person name="Gallego J.R."/>
            <person name="Llorente I."/>
            <person name="Martins Dos Santos V.A."/>
            <person name="Jensen O.N."/>
            <person name="Pelaez A.I."/>
            <person name="Sanchez J."/>
            <person name="Ferrer M."/>
        </authorList>
    </citation>
    <scope>NUCLEOTIDE SEQUENCE</scope>
</reference>
<comment type="caution">
    <text evidence="1">The sequence shown here is derived from an EMBL/GenBank/DDBJ whole genome shotgun (WGS) entry which is preliminary data.</text>
</comment>
<dbReference type="Pfam" id="PF08843">
    <property type="entry name" value="AbiEii"/>
    <property type="match status" value="1"/>
</dbReference>
<dbReference type="EMBL" id="AUZZ01010039">
    <property type="protein sequence ID" value="EQD31055.1"/>
    <property type="molecule type" value="Genomic_DNA"/>
</dbReference>
<name>T0ZMQ5_9ZZZZ</name>
<dbReference type="InterPro" id="IPR014942">
    <property type="entry name" value="AbiEii"/>
</dbReference>
<dbReference type="Gene3D" id="3.10.450.620">
    <property type="entry name" value="JHP933, nucleotidyltransferase-like core domain"/>
    <property type="match status" value="1"/>
</dbReference>
<protein>
    <submittedName>
        <fullName evidence="1">Protein containing DUF1814</fullName>
    </submittedName>
</protein>
<sequence length="76" mass="8500">MLGAAIVEKDYWITEALRALATRAFPNVIFKGGTSLTKAWHLTARLSEDVDLLVDPVGLSRKQRDTCCVTLRPRSR</sequence>
<proteinExistence type="predicted"/>
<reference evidence="1" key="1">
    <citation type="submission" date="2013-08" db="EMBL/GenBank/DDBJ databases">
        <authorList>
            <person name="Mendez C."/>
            <person name="Richter M."/>
            <person name="Ferrer M."/>
            <person name="Sanchez J."/>
        </authorList>
    </citation>
    <scope>NUCLEOTIDE SEQUENCE</scope>
</reference>
<dbReference type="AlphaFoldDB" id="T0ZMQ5"/>
<organism evidence="1">
    <name type="scientific">mine drainage metagenome</name>
    <dbReference type="NCBI Taxonomy" id="410659"/>
    <lineage>
        <taxon>unclassified sequences</taxon>
        <taxon>metagenomes</taxon>
        <taxon>ecological metagenomes</taxon>
    </lineage>
</organism>
<accession>T0ZMQ5</accession>